<evidence type="ECO:0000256" key="1">
    <source>
        <dbReference type="SAM" id="SignalP"/>
    </source>
</evidence>
<organism evidence="2 3">
    <name type="scientific">Kinneretia aquatilis</name>
    <dbReference type="NCBI Taxonomy" id="2070761"/>
    <lineage>
        <taxon>Bacteria</taxon>
        <taxon>Pseudomonadati</taxon>
        <taxon>Pseudomonadota</taxon>
        <taxon>Betaproteobacteria</taxon>
        <taxon>Burkholderiales</taxon>
        <taxon>Sphaerotilaceae</taxon>
        <taxon>Roseateles</taxon>
    </lineage>
</organism>
<evidence type="ECO:0000313" key="2">
    <source>
        <dbReference type="EMBL" id="PND37946.1"/>
    </source>
</evidence>
<gene>
    <name evidence="2" type="ORF">C1O66_10685</name>
</gene>
<feature type="signal peptide" evidence="1">
    <location>
        <begin position="1"/>
        <end position="21"/>
    </location>
</feature>
<reference evidence="2 3" key="1">
    <citation type="submission" date="2018-01" db="EMBL/GenBank/DDBJ databases">
        <title>Draft genome sequence of Paucibacter aquatile CR182 isolated from freshwater of the Nakdong River.</title>
        <authorList>
            <person name="Choi A."/>
            <person name="Chung E.J."/>
        </authorList>
    </citation>
    <scope>NUCLEOTIDE SEQUENCE [LARGE SCALE GENOMIC DNA]</scope>
    <source>
        <strain evidence="2 3">CR182</strain>
    </source>
</reference>
<evidence type="ECO:0000313" key="3">
    <source>
        <dbReference type="Proteomes" id="UP000235916"/>
    </source>
</evidence>
<feature type="chain" id="PRO_5014782938" evidence="1">
    <location>
        <begin position="22"/>
        <end position="253"/>
    </location>
</feature>
<dbReference type="Proteomes" id="UP000235916">
    <property type="component" value="Unassembled WGS sequence"/>
</dbReference>
<accession>A0A2N8KWV9</accession>
<keyword evidence="1" id="KW-0732">Signal</keyword>
<dbReference type="OrthoDB" id="9941426at2"/>
<proteinExistence type="predicted"/>
<keyword evidence="3" id="KW-1185">Reference proteome</keyword>
<dbReference type="EMBL" id="POSP01000003">
    <property type="protein sequence ID" value="PND37946.1"/>
    <property type="molecule type" value="Genomic_DNA"/>
</dbReference>
<comment type="caution">
    <text evidence="2">The sequence shown here is derived from an EMBL/GenBank/DDBJ whole genome shotgun (WGS) entry which is preliminary data.</text>
</comment>
<protein>
    <submittedName>
        <fullName evidence="2">Uncharacterized protein</fullName>
    </submittedName>
</protein>
<sequence>MKLEKNLLGLAISLTALPGLAAPNNEEVDVVGIKFGMSPEQVMTTLKKNSAETAVLSKMTYKAGPGNKEGIASFQTCDRPLNKKELAPKCADEISVAFTAGTQEAFYIRRKVAYDGKLRQQDLRAALEKKYGFVHANVVKQFGGTGETIYGAMAATTDGKLSYARVNPAGCDTGGDGPMLEPTRANGRCSWAMVTETSAMGARRDLVDSHTLALTSHAVLFRSLKLEQAARDNANKIQNAEQDRRVQPGAPKL</sequence>
<name>A0A2N8KWV9_9BURK</name>
<dbReference type="AlphaFoldDB" id="A0A2N8KWV9"/>
<dbReference type="RefSeq" id="WP_102767866.1">
    <property type="nucleotide sequence ID" value="NZ_POSP01000003.1"/>
</dbReference>